<accession>A0ABP3SK75</accession>
<evidence type="ECO:0000313" key="6">
    <source>
        <dbReference type="EMBL" id="GAA0645850.1"/>
    </source>
</evidence>
<dbReference type="Gene3D" id="3.30.300.30">
    <property type="match status" value="1"/>
</dbReference>
<evidence type="ECO:0000256" key="3">
    <source>
        <dbReference type="ARBA" id="ARBA00022832"/>
    </source>
</evidence>
<dbReference type="EMBL" id="BAAAGU010000021">
    <property type="protein sequence ID" value="GAA0645850.1"/>
    <property type="molecule type" value="Genomic_DNA"/>
</dbReference>
<dbReference type="SUPFAM" id="SSF56801">
    <property type="entry name" value="Acetyl-CoA synthetase-like"/>
    <property type="match status" value="1"/>
</dbReference>
<evidence type="ECO:0000256" key="2">
    <source>
        <dbReference type="ARBA" id="ARBA00022598"/>
    </source>
</evidence>
<dbReference type="PANTHER" id="PTHR43859:SF4">
    <property type="entry name" value="BUTANOATE--COA LIGASE AAE1-RELATED"/>
    <property type="match status" value="1"/>
</dbReference>
<evidence type="ECO:0000313" key="7">
    <source>
        <dbReference type="Proteomes" id="UP001500724"/>
    </source>
</evidence>
<keyword evidence="2" id="KW-0436">Ligase</keyword>
<dbReference type="InterPro" id="IPR045851">
    <property type="entry name" value="AMP-bd_C_sf"/>
</dbReference>
<protein>
    <recommendedName>
        <fullName evidence="5">AMP-binding enzyme C-terminal domain-containing protein</fullName>
    </recommendedName>
</protein>
<evidence type="ECO:0000256" key="1">
    <source>
        <dbReference type="ARBA" id="ARBA00006432"/>
    </source>
</evidence>
<comment type="similarity">
    <text evidence="1">Belongs to the ATP-dependent AMP-binding enzyme family.</text>
</comment>
<dbReference type="InterPro" id="IPR025110">
    <property type="entry name" value="AMP-bd_C"/>
</dbReference>
<evidence type="ECO:0000256" key="4">
    <source>
        <dbReference type="ARBA" id="ARBA00023098"/>
    </source>
</evidence>
<gene>
    <name evidence="6" type="ORF">GCM10009535_24260</name>
</gene>
<dbReference type="Proteomes" id="UP001500724">
    <property type="component" value="Unassembled WGS sequence"/>
</dbReference>
<proteinExistence type="inferred from homology"/>
<dbReference type="Pfam" id="PF13193">
    <property type="entry name" value="AMP-binding_C"/>
    <property type="match status" value="1"/>
</dbReference>
<comment type="caution">
    <text evidence="6">The sequence shown here is derived from an EMBL/GenBank/DDBJ whole genome shotgun (WGS) entry which is preliminary data.</text>
</comment>
<keyword evidence="3" id="KW-0276">Fatty acid metabolism</keyword>
<feature type="domain" description="AMP-binding enzyme C-terminal" evidence="5">
    <location>
        <begin position="3"/>
        <end position="66"/>
    </location>
</feature>
<keyword evidence="4" id="KW-0443">Lipid metabolism</keyword>
<sequence length="80" mass="8914">MYDALVTGVPDERWGHRVAAVVQLREGAARPSLEDIRAHCRDRLAGYKLPRRLVITETVQRSPSGKADYRWAREIAAAGG</sequence>
<name>A0ABP3SK75_9ACTN</name>
<organism evidence="6 7">
    <name type="scientific">Streptomyces thermocarboxydovorans</name>
    <dbReference type="NCBI Taxonomy" id="59298"/>
    <lineage>
        <taxon>Bacteria</taxon>
        <taxon>Bacillati</taxon>
        <taxon>Actinomycetota</taxon>
        <taxon>Actinomycetes</taxon>
        <taxon>Kitasatosporales</taxon>
        <taxon>Streptomycetaceae</taxon>
        <taxon>Streptomyces</taxon>
    </lineage>
</organism>
<keyword evidence="7" id="KW-1185">Reference proteome</keyword>
<reference evidence="7" key="1">
    <citation type="journal article" date="2019" name="Int. J. Syst. Evol. Microbiol.">
        <title>The Global Catalogue of Microorganisms (GCM) 10K type strain sequencing project: providing services to taxonomists for standard genome sequencing and annotation.</title>
        <authorList>
            <consortium name="The Broad Institute Genomics Platform"/>
            <consortium name="The Broad Institute Genome Sequencing Center for Infectious Disease"/>
            <person name="Wu L."/>
            <person name="Ma J."/>
        </authorList>
    </citation>
    <scope>NUCLEOTIDE SEQUENCE [LARGE SCALE GENOMIC DNA]</scope>
    <source>
        <strain evidence="7">JCM 10367</strain>
    </source>
</reference>
<dbReference type="PANTHER" id="PTHR43859">
    <property type="entry name" value="ACYL-ACTIVATING ENZYME"/>
    <property type="match status" value="1"/>
</dbReference>
<evidence type="ECO:0000259" key="5">
    <source>
        <dbReference type="Pfam" id="PF13193"/>
    </source>
</evidence>